<dbReference type="KEGG" id="tfa:BW733_08095"/>
<dbReference type="PANTHER" id="PTHR46889">
    <property type="entry name" value="TRANSPOSASE INSF FOR INSERTION SEQUENCE IS3B-RELATED"/>
    <property type="match status" value="1"/>
</dbReference>
<evidence type="ECO:0000313" key="4">
    <source>
        <dbReference type="Proteomes" id="UP000188235"/>
    </source>
</evidence>
<dbReference type="Pfam" id="PF13276">
    <property type="entry name" value="HTH_21"/>
    <property type="match status" value="1"/>
</dbReference>
<accession>A0A1Q2CXF9</accession>
<reference evidence="3 4" key="1">
    <citation type="journal article" date="2008" name="Int. J. Syst. Evol. Microbiol.">
        <title>Tessaracoccus flavescens sp. nov., isolated from marine sediment.</title>
        <authorList>
            <person name="Lee D.W."/>
            <person name="Lee S.D."/>
        </authorList>
    </citation>
    <scope>NUCLEOTIDE SEQUENCE [LARGE SCALE GENOMIC DNA]</scope>
    <source>
        <strain evidence="3 4">SST-39T</strain>
    </source>
</reference>
<proteinExistence type="predicted"/>
<feature type="compositionally biased region" description="Basic and acidic residues" evidence="1">
    <location>
        <begin position="113"/>
        <end position="126"/>
    </location>
</feature>
<dbReference type="EMBL" id="CP019607">
    <property type="protein sequence ID" value="AQP50795.1"/>
    <property type="molecule type" value="Genomic_DNA"/>
</dbReference>
<gene>
    <name evidence="3" type="ORF">BW733_08095</name>
</gene>
<organism evidence="3 4">
    <name type="scientific">Tessaracoccus flavescens</name>
    <dbReference type="NCBI Taxonomy" id="399497"/>
    <lineage>
        <taxon>Bacteria</taxon>
        <taxon>Bacillati</taxon>
        <taxon>Actinomycetota</taxon>
        <taxon>Actinomycetes</taxon>
        <taxon>Propionibacteriales</taxon>
        <taxon>Propionibacteriaceae</taxon>
        <taxon>Tessaracoccus</taxon>
    </lineage>
</organism>
<dbReference type="AlphaFoldDB" id="A0A1Q2CXF9"/>
<protein>
    <recommendedName>
        <fullName evidence="2">HTH-like domain-containing protein</fullName>
    </recommendedName>
</protein>
<evidence type="ECO:0000256" key="1">
    <source>
        <dbReference type="SAM" id="MobiDB-lite"/>
    </source>
</evidence>
<sequence length="144" mass="16571">MVISFIADHKLRFGVEPICRVLTGHGCKIAPSTYYAARDRMPSKRARSDETVWERIEVLQADRSKGRGVAGYRKMWHLLKREGLQVARCTVSRLMREHGMQGARKGRRFATTHPDHASARPPDLVHRDFSAPAPNRLWIVDWVR</sequence>
<name>A0A1Q2CXF9_9ACTN</name>
<keyword evidence="4" id="KW-1185">Reference proteome</keyword>
<feature type="region of interest" description="Disordered" evidence="1">
    <location>
        <begin position="100"/>
        <end position="126"/>
    </location>
</feature>
<dbReference type="Proteomes" id="UP000188235">
    <property type="component" value="Chromosome"/>
</dbReference>
<dbReference type="PANTHER" id="PTHR46889:SF4">
    <property type="entry name" value="TRANSPOSASE INSO FOR INSERTION SEQUENCE ELEMENT IS911B-RELATED"/>
    <property type="match status" value="1"/>
</dbReference>
<evidence type="ECO:0000259" key="2">
    <source>
        <dbReference type="Pfam" id="PF13276"/>
    </source>
</evidence>
<dbReference type="InterPro" id="IPR025948">
    <property type="entry name" value="HTH-like_dom"/>
</dbReference>
<dbReference type="STRING" id="399497.BW733_08095"/>
<dbReference type="InterPro" id="IPR050900">
    <property type="entry name" value="Transposase_IS3/IS150/IS904"/>
</dbReference>
<feature type="domain" description="HTH-like" evidence="2">
    <location>
        <begin position="65"/>
        <end position="108"/>
    </location>
</feature>
<evidence type="ECO:0000313" key="3">
    <source>
        <dbReference type="EMBL" id="AQP50795.1"/>
    </source>
</evidence>